<gene>
    <name evidence="2" type="ORF">THASP1DRAFT_23547</name>
</gene>
<organism evidence="2 3">
    <name type="scientific">Thamnocephalis sphaerospora</name>
    <dbReference type="NCBI Taxonomy" id="78915"/>
    <lineage>
        <taxon>Eukaryota</taxon>
        <taxon>Fungi</taxon>
        <taxon>Fungi incertae sedis</taxon>
        <taxon>Zoopagomycota</taxon>
        <taxon>Zoopagomycotina</taxon>
        <taxon>Zoopagomycetes</taxon>
        <taxon>Zoopagales</taxon>
        <taxon>Sigmoideomycetaceae</taxon>
        <taxon>Thamnocephalis</taxon>
    </lineage>
</organism>
<name>A0A4P9XQY2_9FUNG</name>
<dbReference type="Proteomes" id="UP000271241">
    <property type="component" value="Unassembled WGS sequence"/>
</dbReference>
<sequence>MPWLLDIISAVLSRTRGSTAAVCISTQGTRDGRSLQRRVRTAVCRMNPASQPVWPHGHDRRNGRRPPVARVNRRAEKEEIKVGTVEEVLWESGRKLEKGARGRQDTQRTSRHASGQTKAGRYKANIVMHVQHLRYLISSTWLCLEIAVIGKVRGQCNIDSVAGQGHVCGKKQQTLNRSIALDTETPISRPLLASSTYITIFTGTKHTSSALFLR</sequence>
<dbReference type="EMBL" id="KZ992600">
    <property type="protein sequence ID" value="RKP08466.1"/>
    <property type="molecule type" value="Genomic_DNA"/>
</dbReference>
<keyword evidence="3" id="KW-1185">Reference proteome</keyword>
<evidence type="ECO:0000256" key="1">
    <source>
        <dbReference type="SAM" id="MobiDB-lite"/>
    </source>
</evidence>
<reference evidence="3" key="1">
    <citation type="journal article" date="2018" name="Nat. Microbiol.">
        <title>Leveraging single-cell genomics to expand the fungal tree of life.</title>
        <authorList>
            <person name="Ahrendt S.R."/>
            <person name="Quandt C.A."/>
            <person name="Ciobanu D."/>
            <person name="Clum A."/>
            <person name="Salamov A."/>
            <person name="Andreopoulos B."/>
            <person name="Cheng J.F."/>
            <person name="Woyke T."/>
            <person name="Pelin A."/>
            <person name="Henrissat B."/>
            <person name="Reynolds N.K."/>
            <person name="Benny G.L."/>
            <person name="Smith M.E."/>
            <person name="James T.Y."/>
            <person name="Grigoriev I.V."/>
        </authorList>
    </citation>
    <scope>NUCLEOTIDE SEQUENCE [LARGE SCALE GENOMIC DNA]</scope>
    <source>
        <strain evidence="3">RSA 1356</strain>
    </source>
</reference>
<evidence type="ECO:0000313" key="2">
    <source>
        <dbReference type="EMBL" id="RKP08466.1"/>
    </source>
</evidence>
<feature type="compositionally biased region" description="Basic and acidic residues" evidence="1">
    <location>
        <begin position="97"/>
        <end position="108"/>
    </location>
</feature>
<protein>
    <submittedName>
        <fullName evidence="2">Uncharacterized protein</fullName>
    </submittedName>
</protein>
<accession>A0A4P9XQY2</accession>
<proteinExistence type="predicted"/>
<feature type="region of interest" description="Disordered" evidence="1">
    <location>
        <begin position="48"/>
        <end position="72"/>
    </location>
</feature>
<evidence type="ECO:0000313" key="3">
    <source>
        <dbReference type="Proteomes" id="UP000271241"/>
    </source>
</evidence>
<dbReference type="AlphaFoldDB" id="A0A4P9XQY2"/>
<feature type="region of interest" description="Disordered" evidence="1">
    <location>
        <begin position="97"/>
        <end position="118"/>
    </location>
</feature>